<keyword evidence="3" id="KW-1003">Cell membrane</keyword>
<dbReference type="SUPFAM" id="SSF103473">
    <property type="entry name" value="MFS general substrate transporter"/>
    <property type="match status" value="1"/>
</dbReference>
<feature type="transmembrane region" description="Helical" evidence="7">
    <location>
        <begin position="286"/>
        <end position="304"/>
    </location>
</feature>
<feature type="transmembrane region" description="Helical" evidence="7">
    <location>
        <begin position="372"/>
        <end position="391"/>
    </location>
</feature>
<keyword evidence="6 7" id="KW-0472">Membrane</keyword>
<dbReference type="PANTHER" id="PTHR43124:SF3">
    <property type="entry name" value="CHLORAMPHENICOL EFFLUX PUMP RV0191"/>
    <property type="match status" value="1"/>
</dbReference>
<evidence type="ECO:0000313" key="9">
    <source>
        <dbReference type="EMBL" id="QBE95508.1"/>
    </source>
</evidence>
<keyword evidence="4 7" id="KW-0812">Transmembrane</keyword>
<dbReference type="AlphaFoldDB" id="A0A4V0Z744"/>
<feature type="transmembrane region" description="Helical" evidence="7">
    <location>
        <begin position="122"/>
        <end position="143"/>
    </location>
</feature>
<dbReference type="KEGG" id="bpro:PMF13cell1_01031"/>
<feature type="transmembrane region" description="Helical" evidence="7">
    <location>
        <begin position="190"/>
        <end position="213"/>
    </location>
</feature>
<dbReference type="EMBL" id="CP035945">
    <property type="protein sequence ID" value="QBE95508.1"/>
    <property type="molecule type" value="Genomic_DNA"/>
</dbReference>
<dbReference type="PROSITE" id="PS50850">
    <property type="entry name" value="MFS"/>
    <property type="match status" value="1"/>
</dbReference>
<dbReference type="InterPro" id="IPR020846">
    <property type="entry name" value="MFS_dom"/>
</dbReference>
<dbReference type="InterPro" id="IPR050189">
    <property type="entry name" value="MFS_Efflux_Transporters"/>
</dbReference>
<feature type="transmembrane region" description="Helical" evidence="7">
    <location>
        <begin position="246"/>
        <end position="266"/>
    </location>
</feature>
<feature type="domain" description="Major facilitator superfamily (MFS) profile" evidence="8">
    <location>
        <begin position="1"/>
        <end position="434"/>
    </location>
</feature>
<dbReference type="Pfam" id="PF07690">
    <property type="entry name" value="MFS_1"/>
    <property type="match status" value="1"/>
</dbReference>
<dbReference type="GO" id="GO:0022857">
    <property type="term" value="F:transmembrane transporter activity"/>
    <property type="evidence" value="ECO:0007669"/>
    <property type="project" value="InterPro"/>
</dbReference>
<gene>
    <name evidence="9" type="primary">yihN_1</name>
    <name evidence="9" type="ORF">PMF13cell1_01031</name>
</gene>
<evidence type="ECO:0000313" key="10">
    <source>
        <dbReference type="Proteomes" id="UP000289794"/>
    </source>
</evidence>
<dbReference type="Gene3D" id="1.20.1250.20">
    <property type="entry name" value="MFS general substrate transporter like domains"/>
    <property type="match status" value="2"/>
</dbReference>
<dbReference type="CDD" id="cd06174">
    <property type="entry name" value="MFS"/>
    <property type="match status" value="1"/>
</dbReference>
<dbReference type="InterPro" id="IPR036259">
    <property type="entry name" value="MFS_trans_sf"/>
</dbReference>
<protein>
    <submittedName>
        <fullName evidence="9">Inner membrane protein YihN</fullName>
    </submittedName>
</protein>
<keyword evidence="5 7" id="KW-1133">Transmembrane helix</keyword>
<evidence type="ECO:0000256" key="2">
    <source>
        <dbReference type="ARBA" id="ARBA00022448"/>
    </source>
</evidence>
<feature type="transmembrane region" description="Helical" evidence="7">
    <location>
        <begin position="337"/>
        <end position="360"/>
    </location>
</feature>
<comment type="subcellular location">
    <subcellularLocation>
        <location evidence="1">Cell membrane</location>
        <topology evidence="1">Multi-pass membrane protein</topology>
    </subcellularLocation>
</comment>
<dbReference type="PANTHER" id="PTHR43124">
    <property type="entry name" value="PURINE EFFLUX PUMP PBUE"/>
    <property type="match status" value="1"/>
</dbReference>
<evidence type="ECO:0000256" key="6">
    <source>
        <dbReference type="ARBA" id="ARBA00023136"/>
    </source>
</evidence>
<feature type="transmembrane region" description="Helical" evidence="7">
    <location>
        <begin position="98"/>
        <end position="116"/>
    </location>
</feature>
<proteinExistence type="predicted"/>
<evidence type="ECO:0000259" key="8">
    <source>
        <dbReference type="PROSITE" id="PS50850"/>
    </source>
</evidence>
<accession>A0A4V0Z744</accession>
<feature type="transmembrane region" description="Helical" evidence="7">
    <location>
        <begin position="31"/>
        <end position="50"/>
    </location>
</feature>
<organism evidence="9 10">
    <name type="scientific">Blautia producta</name>
    <dbReference type="NCBI Taxonomy" id="33035"/>
    <lineage>
        <taxon>Bacteria</taxon>
        <taxon>Bacillati</taxon>
        <taxon>Bacillota</taxon>
        <taxon>Clostridia</taxon>
        <taxon>Lachnospirales</taxon>
        <taxon>Lachnospiraceae</taxon>
        <taxon>Blautia</taxon>
    </lineage>
</organism>
<evidence type="ECO:0000256" key="3">
    <source>
        <dbReference type="ARBA" id="ARBA00022475"/>
    </source>
</evidence>
<feature type="transmembrane region" description="Helical" evidence="7">
    <location>
        <begin position="313"/>
        <end position="331"/>
    </location>
</feature>
<name>A0A4V0Z744_9FIRM</name>
<reference evidence="9 10" key="1">
    <citation type="submission" date="2019-01" db="EMBL/GenBank/DDBJ databases">
        <title>PMF-metabolizing Aryl O-demethylase.</title>
        <authorList>
            <person name="Kim M."/>
        </authorList>
    </citation>
    <scope>NUCLEOTIDE SEQUENCE [LARGE SCALE GENOMIC DNA]</scope>
    <source>
        <strain evidence="9 10">PMF1</strain>
    </source>
</reference>
<evidence type="ECO:0000256" key="4">
    <source>
        <dbReference type="ARBA" id="ARBA00022692"/>
    </source>
</evidence>
<dbReference type="Proteomes" id="UP000289794">
    <property type="component" value="Chromosome"/>
</dbReference>
<evidence type="ECO:0000256" key="1">
    <source>
        <dbReference type="ARBA" id="ARBA00004651"/>
    </source>
</evidence>
<feature type="transmembrane region" description="Helical" evidence="7">
    <location>
        <begin position="164"/>
        <end position="184"/>
    </location>
</feature>
<evidence type="ECO:0000256" key="5">
    <source>
        <dbReference type="ARBA" id="ARBA00022989"/>
    </source>
</evidence>
<dbReference type="GO" id="GO:0005886">
    <property type="term" value="C:plasma membrane"/>
    <property type="evidence" value="ECO:0007669"/>
    <property type="project" value="UniProtKB-SubCell"/>
</dbReference>
<evidence type="ECO:0000256" key="7">
    <source>
        <dbReference type="SAM" id="Phobius"/>
    </source>
</evidence>
<feature type="transmembrane region" description="Helical" evidence="7">
    <location>
        <begin position="70"/>
        <end position="91"/>
    </location>
</feature>
<dbReference type="InterPro" id="IPR011701">
    <property type="entry name" value="MFS"/>
</dbReference>
<feature type="transmembrane region" description="Helical" evidence="7">
    <location>
        <begin position="411"/>
        <end position="430"/>
    </location>
</feature>
<sequence>MDAQVLYGPEKGGLFMDAANLTPRQRRLKQIWGMLALCICGAAVYELPYLSWSYYDAAVEFYGVSNAQMGYLMTMYGLACVISYLPAGWVADKFQARHLIATALVSTGFFGLILTFRPPYAVLMICYVSYGFTTTIPLWSAMMKATRELGDSSEMGRLYGFLEGGRGFVPVLYGAVIIPIFSYLGEGAGGFRAILIYFVVLDFICAFFALGAIRKLRPDEEDTQEIQTKHKHSFGEYLDMMKNKNLWLLTLLMFCCFMIYESYSYITPYLTNFFGVSESLGAMISLIKSYGLAVFGGIAAGFAADRIHSNPKVIGIGFSLMVIGIATFFVVPAEPKLLGLAAVTILVISLGLFMVRALYFAVIDEIKIPLKYTGMAVGFASVIGCLPQIFIYSITGNLLDAFPGIRGYRYMFAYEFAAALAGAVLAFILYRNIKKENSKNT</sequence>
<keyword evidence="2" id="KW-0813">Transport</keyword>